<keyword evidence="13" id="KW-0675">Receptor</keyword>
<feature type="domain" description="TonB-dependent receptor-like beta-barrel" evidence="11">
    <location>
        <begin position="376"/>
        <end position="851"/>
    </location>
</feature>
<evidence type="ECO:0000259" key="12">
    <source>
        <dbReference type="Pfam" id="PF07715"/>
    </source>
</evidence>
<evidence type="ECO:0000256" key="10">
    <source>
        <dbReference type="SAM" id="SignalP"/>
    </source>
</evidence>
<dbReference type="InterPro" id="IPR000531">
    <property type="entry name" value="Beta-barrel_TonB"/>
</dbReference>
<evidence type="ECO:0000256" key="7">
    <source>
        <dbReference type="ARBA" id="ARBA00023237"/>
    </source>
</evidence>
<keyword evidence="14" id="KW-1185">Reference proteome</keyword>
<dbReference type="SUPFAM" id="SSF49464">
    <property type="entry name" value="Carboxypeptidase regulatory domain-like"/>
    <property type="match status" value="1"/>
</dbReference>
<comment type="similarity">
    <text evidence="8 9">Belongs to the TonB-dependent receptor family.</text>
</comment>
<dbReference type="InterPro" id="IPR023996">
    <property type="entry name" value="TonB-dep_OMP_SusC/RagA"/>
</dbReference>
<dbReference type="AlphaFoldDB" id="F4KXX8"/>
<dbReference type="InterPro" id="IPR036942">
    <property type="entry name" value="Beta-barrel_TonB_sf"/>
</dbReference>
<evidence type="ECO:0000313" key="13">
    <source>
        <dbReference type="EMBL" id="AEE52637.1"/>
    </source>
</evidence>
<organism evidence="13 14">
    <name type="scientific">Haliscomenobacter hydrossis (strain ATCC 27775 / DSM 1100 / LMG 10767 / O)</name>
    <dbReference type="NCBI Taxonomy" id="760192"/>
    <lineage>
        <taxon>Bacteria</taxon>
        <taxon>Pseudomonadati</taxon>
        <taxon>Bacteroidota</taxon>
        <taxon>Saprospiria</taxon>
        <taxon>Saprospirales</taxon>
        <taxon>Haliscomenobacteraceae</taxon>
        <taxon>Haliscomenobacter</taxon>
    </lineage>
</organism>
<keyword evidence="3 8" id="KW-1134">Transmembrane beta strand</keyword>
<reference evidence="13 14" key="1">
    <citation type="journal article" date="2011" name="Stand. Genomic Sci.">
        <title>Complete genome sequence of Haliscomenobacter hydrossis type strain (O).</title>
        <authorList>
            <consortium name="US DOE Joint Genome Institute (JGI-PGF)"/>
            <person name="Daligault H."/>
            <person name="Lapidus A."/>
            <person name="Zeytun A."/>
            <person name="Nolan M."/>
            <person name="Lucas S."/>
            <person name="Del Rio T.G."/>
            <person name="Tice H."/>
            <person name="Cheng J.F."/>
            <person name="Tapia R."/>
            <person name="Han C."/>
            <person name="Goodwin L."/>
            <person name="Pitluck S."/>
            <person name="Liolios K."/>
            <person name="Pagani I."/>
            <person name="Ivanova N."/>
            <person name="Huntemann M."/>
            <person name="Mavromatis K."/>
            <person name="Mikhailova N."/>
            <person name="Pati A."/>
            <person name="Chen A."/>
            <person name="Palaniappan K."/>
            <person name="Land M."/>
            <person name="Hauser L."/>
            <person name="Brambilla E.M."/>
            <person name="Rohde M."/>
            <person name="Verbarg S."/>
            <person name="Goker M."/>
            <person name="Bristow J."/>
            <person name="Eisen J.A."/>
            <person name="Markowitz V."/>
            <person name="Hugenholtz P."/>
            <person name="Kyrpides N.C."/>
            <person name="Klenk H.P."/>
            <person name="Woyke T."/>
        </authorList>
    </citation>
    <scope>NUCLEOTIDE SEQUENCE [LARGE SCALE GENOMIC DNA]</scope>
    <source>
        <strain evidence="14">ATCC 27775 / DSM 1100 / LMG 10767 / O</strain>
    </source>
</reference>
<feature type="chain" id="PRO_5003310387" evidence="10">
    <location>
        <begin position="21"/>
        <end position="985"/>
    </location>
</feature>
<dbReference type="Gene3D" id="2.170.130.10">
    <property type="entry name" value="TonB-dependent receptor, plug domain"/>
    <property type="match status" value="1"/>
</dbReference>
<accession>F4KXX8</accession>
<dbReference type="NCBIfam" id="TIGR04057">
    <property type="entry name" value="SusC_RagA_signa"/>
    <property type="match status" value="1"/>
</dbReference>
<feature type="signal peptide" evidence="10">
    <location>
        <begin position="1"/>
        <end position="20"/>
    </location>
</feature>
<evidence type="ECO:0000256" key="6">
    <source>
        <dbReference type="ARBA" id="ARBA00023136"/>
    </source>
</evidence>
<evidence type="ECO:0000256" key="2">
    <source>
        <dbReference type="ARBA" id="ARBA00022448"/>
    </source>
</evidence>
<keyword evidence="4 8" id="KW-0812">Transmembrane</keyword>
<dbReference type="KEGG" id="hhy:Halhy_4804"/>
<dbReference type="RefSeq" id="WP_013767175.1">
    <property type="nucleotide sequence ID" value="NC_015510.1"/>
</dbReference>
<name>F4KXX8_HALH1</name>
<dbReference type="Proteomes" id="UP000008461">
    <property type="component" value="Chromosome"/>
</dbReference>
<evidence type="ECO:0000256" key="8">
    <source>
        <dbReference type="PROSITE-ProRule" id="PRU01360"/>
    </source>
</evidence>
<keyword evidence="5 9" id="KW-0798">TonB box</keyword>
<dbReference type="Pfam" id="PF13715">
    <property type="entry name" value="CarbopepD_reg_2"/>
    <property type="match status" value="1"/>
</dbReference>
<proteinExistence type="inferred from homology"/>
<evidence type="ECO:0000256" key="5">
    <source>
        <dbReference type="ARBA" id="ARBA00023077"/>
    </source>
</evidence>
<keyword evidence="7 8" id="KW-0998">Cell outer membrane</keyword>
<dbReference type="InterPro" id="IPR039426">
    <property type="entry name" value="TonB-dep_rcpt-like"/>
</dbReference>
<evidence type="ECO:0000256" key="9">
    <source>
        <dbReference type="RuleBase" id="RU003357"/>
    </source>
</evidence>
<dbReference type="InterPro" id="IPR012910">
    <property type="entry name" value="Plug_dom"/>
</dbReference>
<dbReference type="HOGENOM" id="CLU_004317_0_1_10"/>
<feature type="domain" description="TonB-dependent receptor plug" evidence="12">
    <location>
        <begin position="118"/>
        <end position="235"/>
    </location>
</feature>
<dbReference type="SUPFAM" id="SSF56935">
    <property type="entry name" value="Porins"/>
    <property type="match status" value="1"/>
</dbReference>
<dbReference type="NCBIfam" id="TIGR04056">
    <property type="entry name" value="OMP_RagA_SusC"/>
    <property type="match status" value="1"/>
</dbReference>
<sequence length="985" mass="107290">MKQLSLVLALLLSSSMLLWAQRTITGKVTDDNGEALIGASILVKGTVKGTITDIEGNFSLAIPDGANSLQVSYTGFKAQEVVLGSETTLTIIMETDAIGLDETVVVGYGTQSNRFRVQSVGTVTEQSIKNQPLLGPQQLLQGQVAGVQMTNMSGILGSSAAIRVRGPSSINAGGNPLFVIDGVPLNDRDYAAGQGTPGGGLNPLNDINPNDIASMTVLKDAAATSIYGSRGANGVILITTKKGKAGTNTVNFDYFTGTTQPTFVLDMMNAQEYRDYRKAYSNVTVPGEGGFDWPNAVRQTGKINNYTLNLSGGNDKTQYYLSGSYLTQSNYAIGNDLDRLNGRLNFNHAFSNKFRFGANIGISRIVNDRVGSDNNTFAPLTSAFLQLPTVQPYDAAGNFVNTGFITNVLALEALGTNDLVTLRSYANTYFKLDLLPGLFAQSDWGIDLVDIQETTRQANINTPGGLASNRLSTDNKWLTTNTLNLDRQFGKLAVGAVAGFSFETALFDFTYVEGRNFSSDALRNVSSAATPTSTQNNRSQWALNSQFVRTNFRFNDRYVLEGSLRRDGSSRFGSENRYGTFWAVSGGWIVSEESFLKNVGFINQLKLTASYGTNGNDRIGDFPSLGLFGSGVLSDYSGGAGLRPTQIANPDLKWETSSQLDFGISLAVLNSRVSLDVNYYVKNTKDLLLNIPLPELNGFNSITRNAGEMENRGVDITLNTVNVKTKKFEWRTNFNIGFLKNEVLSLPDATKDLQGRQFVGTALQRAIVGNSISMFYMVRYKGINPDNGNAEWLDRDGNVINTVSPNERVIVGDAIPDFTGGFSNTFNYGGFDLNVFLNFTYGNSIYLGDLTFTENPIGGFNYSRQLLDYWTENNRDAVSPAPTSATRNVFSQSSSRHLLDGSFLRLRNVSLGYTLKASALKTKAFQSARFYVMGQNLWTLRAKEWEGRGQDPEIADAGNNNLRQGQSFFTPPQAKMVTAGLNVTF</sequence>
<evidence type="ECO:0000256" key="1">
    <source>
        <dbReference type="ARBA" id="ARBA00004571"/>
    </source>
</evidence>
<dbReference type="OrthoDB" id="9768177at2"/>
<gene>
    <name evidence="13" type="ordered locus">Halhy_4804</name>
</gene>
<dbReference type="EMBL" id="CP002691">
    <property type="protein sequence ID" value="AEE52637.1"/>
    <property type="molecule type" value="Genomic_DNA"/>
</dbReference>
<dbReference type="InterPro" id="IPR037066">
    <property type="entry name" value="Plug_dom_sf"/>
</dbReference>
<reference key="2">
    <citation type="submission" date="2011-04" db="EMBL/GenBank/DDBJ databases">
        <title>Complete sequence of chromosome of Haliscomenobacter hydrossis DSM 1100.</title>
        <authorList>
            <consortium name="US DOE Joint Genome Institute (JGI-PGF)"/>
            <person name="Lucas S."/>
            <person name="Han J."/>
            <person name="Lapidus A."/>
            <person name="Bruce D."/>
            <person name="Goodwin L."/>
            <person name="Pitluck S."/>
            <person name="Peters L."/>
            <person name="Kyrpides N."/>
            <person name="Mavromatis K."/>
            <person name="Ivanova N."/>
            <person name="Ovchinnikova G."/>
            <person name="Pagani I."/>
            <person name="Daligault H."/>
            <person name="Detter J.C."/>
            <person name="Han C."/>
            <person name="Land M."/>
            <person name="Hauser L."/>
            <person name="Markowitz V."/>
            <person name="Cheng J.-F."/>
            <person name="Hugenholtz P."/>
            <person name="Woyke T."/>
            <person name="Wu D."/>
            <person name="Verbarg S."/>
            <person name="Frueling A."/>
            <person name="Brambilla E."/>
            <person name="Klenk H.-P."/>
            <person name="Eisen J.A."/>
        </authorList>
    </citation>
    <scope>NUCLEOTIDE SEQUENCE</scope>
    <source>
        <strain>DSM 1100</strain>
    </source>
</reference>
<dbReference type="PROSITE" id="PS52016">
    <property type="entry name" value="TONB_DEPENDENT_REC_3"/>
    <property type="match status" value="1"/>
</dbReference>
<dbReference type="FunFam" id="2.60.40.1120:FF:000003">
    <property type="entry name" value="Outer membrane protein Omp121"/>
    <property type="match status" value="1"/>
</dbReference>
<dbReference type="STRING" id="760192.Halhy_4804"/>
<dbReference type="Pfam" id="PF00593">
    <property type="entry name" value="TonB_dep_Rec_b-barrel"/>
    <property type="match status" value="1"/>
</dbReference>
<comment type="subcellular location">
    <subcellularLocation>
        <location evidence="1 8">Cell outer membrane</location>
        <topology evidence="1 8">Multi-pass membrane protein</topology>
    </subcellularLocation>
</comment>
<evidence type="ECO:0000313" key="14">
    <source>
        <dbReference type="Proteomes" id="UP000008461"/>
    </source>
</evidence>
<evidence type="ECO:0000256" key="4">
    <source>
        <dbReference type="ARBA" id="ARBA00022692"/>
    </source>
</evidence>
<dbReference type="InterPro" id="IPR023997">
    <property type="entry name" value="TonB-dep_OMP_SusC/RagA_CS"/>
</dbReference>
<dbReference type="Gene3D" id="2.60.40.1120">
    <property type="entry name" value="Carboxypeptidase-like, regulatory domain"/>
    <property type="match status" value="1"/>
</dbReference>
<dbReference type="InterPro" id="IPR008969">
    <property type="entry name" value="CarboxyPept-like_regulatory"/>
</dbReference>
<dbReference type="Pfam" id="PF07715">
    <property type="entry name" value="Plug"/>
    <property type="match status" value="1"/>
</dbReference>
<evidence type="ECO:0000259" key="11">
    <source>
        <dbReference type="Pfam" id="PF00593"/>
    </source>
</evidence>
<evidence type="ECO:0000256" key="3">
    <source>
        <dbReference type="ARBA" id="ARBA00022452"/>
    </source>
</evidence>
<protein>
    <submittedName>
        <fullName evidence="13">TonB-dependent receptor plug</fullName>
    </submittedName>
</protein>
<dbReference type="GO" id="GO:0009279">
    <property type="term" value="C:cell outer membrane"/>
    <property type="evidence" value="ECO:0007669"/>
    <property type="project" value="UniProtKB-SubCell"/>
</dbReference>
<keyword evidence="10" id="KW-0732">Signal</keyword>
<keyword evidence="6 8" id="KW-0472">Membrane</keyword>
<keyword evidence="2 8" id="KW-0813">Transport</keyword>
<dbReference type="eggNOG" id="COG4206">
    <property type="taxonomic scope" value="Bacteria"/>
</dbReference>
<dbReference type="Gene3D" id="2.40.170.20">
    <property type="entry name" value="TonB-dependent receptor, beta-barrel domain"/>
    <property type="match status" value="1"/>
</dbReference>